<dbReference type="SUPFAM" id="SSF52317">
    <property type="entry name" value="Class I glutamine amidotransferase-like"/>
    <property type="match status" value="1"/>
</dbReference>
<dbReference type="Gene3D" id="3.40.50.880">
    <property type="match status" value="1"/>
</dbReference>
<dbReference type="CDD" id="cd01745">
    <property type="entry name" value="GATase1_2"/>
    <property type="match status" value="1"/>
</dbReference>
<keyword evidence="2" id="KW-1185">Reference proteome</keyword>
<sequence length="248" mass="26346">MASEYSSGSVRRGAPLIGVTTYLEQAVRGEWDERFGMVPETYLIAVEEGGGIPVMLPPQPFDDEVVERVLGAVDGLVVSGGADVDPARYGAERGPHTDAPRHDRDGWEIALVLAAIERDLPVLAICRGVQLLNVALGGTLVQHVPDVLPDGTHGGTSGGFTRSDVRISGGTLVREVLGAVGDRLSVHCHHHQVLDRVADGLVVAAHAADGLVEAVELPSRRFVVGVQWHPEQDEADRRLFAALARAAS</sequence>
<proteinExistence type="predicted"/>
<accession>A0A4R7FJD4</accession>
<protein>
    <submittedName>
        <fullName evidence="1">Putative glutamine amidotransferase</fullName>
    </submittedName>
</protein>
<keyword evidence="1" id="KW-0808">Transferase</keyword>
<dbReference type="AlphaFoldDB" id="A0A4R7FJD4"/>
<dbReference type="InterPro" id="IPR011697">
    <property type="entry name" value="Peptidase_C26"/>
</dbReference>
<gene>
    <name evidence="1" type="ORF">CLV52_3299</name>
</gene>
<dbReference type="GO" id="GO:0005829">
    <property type="term" value="C:cytosol"/>
    <property type="evidence" value="ECO:0007669"/>
    <property type="project" value="TreeGrafter"/>
</dbReference>
<organism evidence="1 2">
    <name type="scientific">Amnibacterium kyonggiense</name>
    <dbReference type="NCBI Taxonomy" id="595671"/>
    <lineage>
        <taxon>Bacteria</taxon>
        <taxon>Bacillati</taxon>
        <taxon>Actinomycetota</taxon>
        <taxon>Actinomycetes</taxon>
        <taxon>Micrococcales</taxon>
        <taxon>Microbacteriaceae</taxon>
        <taxon>Amnibacterium</taxon>
    </lineage>
</organism>
<dbReference type="EMBL" id="SOAM01000003">
    <property type="protein sequence ID" value="TDS76179.1"/>
    <property type="molecule type" value="Genomic_DNA"/>
</dbReference>
<keyword evidence="1" id="KW-0315">Glutamine amidotransferase</keyword>
<dbReference type="Proteomes" id="UP000295344">
    <property type="component" value="Unassembled WGS sequence"/>
</dbReference>
<dbReference type="Pfam" id="PF07722">
    <property type="entry name" value="Peptidase_C26"/>
    <property type="match status" value="1"/>
</dbReference>
<dbReference type="PROSITE" id="PS51273">
    <property type="entry name" value="GATASE_TYPE_1"/>
    <property type="match status" value="1"/>
</dbReference>
<name>A0A4R7FJD4_9MICO</name>
<dbReference type="GO" id="GO:0006598">
    <property type="term" value="P:polyamine catabolic process"/>
    <property type="evidence" value="ECO:0007669"/>
    <property type="project" value="TreeGrafter"/>
</dbReference>
<dbReference type="InterPro" id="IPR044668">
    <property type="entry name" value="PuuD-like"/>
</dbReference>
<dbReference type="GO" id="GO:0016740">
    <property type="term" value="F:transferase activity"/>
    <property type="evidence" value="ECO:0007669"/>
    <property type="project" value="UniProtKB-KW"/>
</dbReference>
<reference evidence="1 2" key="1">
    <citation type="submission" date="2019-03" db="EMBL/GenBank/DDBJ databases">
        <title>Genomic Encyclopedia of Archaeal and Bacterial Type Strains, Phase II (KMG-II): from individual species to whole genera.</title>
        <authorList>
            <person name="Goeker M."/>
        </authorList>
    </citation>
    <scope>NUCLEOTIDE SEQUENCE [LARGE SCALE GENOMIC DNA]</scope>
    <source>
        <strain evidence="1 2">DSM 24782</strain>
    </source>
</reference>
<dbReference type="RefSeq" id="WP_246018184.1">
    <property type="nucleotide sequence ID" value="NZ_BAAARP010000001.1"/>
</dbReference>
<evidence type="ECO:0000313" key="2">
    <source>
        <dbReference type="Proteomes" id="UP000295344"/>
    </source>
</evidence>
<comment type="caution">
    <text evidence="1">The sequence shown here is derived from an EMBL/GenBank/DDBJ whole genome shotgun (WGS) entry which is preliminary data.</text>
</comment>
<dbReference type="InterPro" id="IPR029062">
    <property type="entry name" value="Class_I_gatase-like"/>
</dbReference>
<dbReference type="PANTHER" id="PTHR43235:SF1">
    <property type="entry name" value="GLUTAMINE AMIDOTRANSFERASE PB2B2.05-RELATED"/>
    <property type="match status" value="1"/>
</dbReference>
<dbReference type="PANTHER" id="PTHR43235">
    <property type="entry name" value="GLUTAMINE AMIDOTRANSFERASE PB2B2.05-RELATED"/>
    <property type="match status" value="1"/>
</dbReference>
<evidence type="ECO:0000313" key="1">
    <source>
        <dbReference type="EMBL" id="TDS76179.1"/>
    </source>
</evidence>
<dbReference type="GO" id="GO:0033969">
    <property type="term" value="F:gamma-glutamyl-gamma-aminobutyrate hydrolase activity"/>
    <property type="evidence" value="ECO:0007669"/>
    <property type="project" value="TreeGrafter"/>
</dbReference>